<reference evidence="6" key="1">
    <citation type="journal article" date="2019" name="Int. J. Syst. Evol. Microbiol.">
        <title>The Global Catalogue of Microorganisms (GCM) 10K type strain sequencing project: providing services to taxonomists for standard genome sequencing and annotation.</title>
        <authorList>
            <consortium name="The Broad Institute Genomics Platform"/>
            <consortium name="The Broad Institute Genome Sequencing Center for Infectious Disease"/>
            <person name="Wu L."/>
            <person name="Ma J."/>
        </authorList>
    </citation>
    <scope>NUCLEOTIDE SEQUENCE [LARGE SCALE GENOMIC DNA]</scope>
    <source>
        <strain evidence="6">IBRC-M 10490</strain>
    </source>
</reference>
<keyword evidence="6" id="KW-1185">Reference proteome</keyword>
<protein>
    <submittedName>
        <fullName evidence="5">Pyrimidine reductase family protein</fullName>
    </submittedName>
</protein>
<feature type="domain" description="Bacterial bifunctional deaminase-reductase C-terminal" evidence="4">
    <location>
        <begin position="31"/>
        <end position="235"/>
    </location>
</feature>
<comment type="caution">
    <text evidence="5">The sequence shown here is derived from an EMBL/GenBank/DDBJ whole genome shotgun (WGS) entry which is preliminary data.</text>
</comment>
<dbReference type="Proteomes" id="UP001595844">
    <property type="component" value="Unassembled WGS sequence"/>
</dbReference>
<accession>A0ABV8VF08</accession>
<evidence type="ECO:0000259" key="4">
    <source>
        <dbReference type="Pfam" id="PF01872"/>
    </source>
</evidence>
<evidence type="ECO:0000313" key="5">
    <source>
        <dbReference type="EMBL" id="MFC4374593.1"/>
    </source>
</evidence>
<dbReference type="InterPro" id="IPR050765">
    <property type="entry name" value="Riboflavin_Biosynth_HTPR"/>
</dbReference>
<dbReference type="EMBL" id="JBHSDL010000014">
    <property type="protein sequence ID" value="MFC4374593.1"/>
    <property type="molecule type" value="Genomic_DNA"/>
</dbReference>
<evidence type="ECO:0000256" key="2">
    <source>
        <dbReference type="ARBA" id="ARBA00022857"/>
    </source>
</evidence>
<proteinExistence type="predicted"/>
<organism evidence="5 6">
    <name type="scientific">Nocardia halotolerans</name>
    <dbReference type="NCBI Taxonomy" id="1755878"/>
    <lineage>
        <taxon>Bacteria</taxon>
        <taxon>Bacillati</taxon>
        <taxon>Actinomycetota</taxon>
        <taxon>Actinomycetes</taxon>
        <taxon>Mycobacteriales</taxon>
        <taxon>Nocardiaceae</taxon>
        <taxon>Nocardia</taxon>
    </lineage>
</organism>
<sequence length="253" mass="26998">MQRIHNVTQLADLDDDALARCYAYPRHLERPWVRANFVNSIDGAYALDGVTKGLGTPADHRVFALLRELADVIVVGAGTVRTENYGGARTDLQRRRAHFQHGVGGHPDGTAPPIAVVTGTARLDPAARLFTDAQTPPLIITTAQAAPDQVCALEDVGAQVVIAGEATVMPAALLRVLTERGLLRVLCEGGPHLFGQLGEADLVDELCLTTAPMLVGGSGGRISLSAKQFGTPMSRKQLLLDDDGTVLARWARR</sequence>
<dbReference type="Gene3D" id="3.40.430.10">
    <property type="entry name" value="Dihydrofolate Reductase, subunit A"/>
    <property type="match status" value="1"/>
</dbReference>
<keyword evidence="2" id="KW-0521">NADP</keyword>
<dbReference type="InterPro" id="IPR002734">
    <property type="entry name" value="RibDG_C"/>
</dbReference>
<dbReference type="SUPFAM" id="SSF53597">
    <property type="entry name" value="Dihydrofolate reductase-like"/>
    <property type="match status" value="1"/>
</dbReference>
<dbReference type="PANTHER" id="PTHR38011">
    <property type="entry name" value="DIHYDROFOLATE REDUCTASE FAMILY PROTEIN (AFU_ORTHOLOGUE AFUA_8G06820)"/>
    <property type="match status" value="1"/>
</dbReference>
<dbReference type="InterPro" id="IPR024072">
    <property type="entry name" value="DHFR-like_dom_sf"/>
</dbReference>
<dbReference type="Pfam" id="PF01872">
    <property type="entry name" value="RibD_C"/>
    <property type="match status" value="1"/>
</dbReference>
<dbReference type="PANTHER" id="PTHR38011:SF7">
    <property type="entry name" value="2,5-DIAMINO-6-RIBOSYLAMINO-4(3H)-PYRIMIDINONE 5'-PHOSPHATE REDUCTASE"/>
    <property type="match status" value="1"/>
</dbReference>
<name>A0ABV8VF08_9NOCA</name>
<evidence type="ECO:0000313" key="6">
    <source>
        <dbReference type="Proteomes" id="UP001595844"/>
    </source>
</evidence>
<dbReference type="RefSeq" id="WP_378559903.1">
    <property type="nucleotide sequence ID" value="NZ_JBHSDL010000014.1"/>
</dbReference>
<evidence type="ECO:0000256" key="3">
    <source>
        <dbReference type="ARBA" id="ARBA00023002"/>
    </source>
</evidence>
<evidence type="ECO:0000256" key="1">
    <source>
        <dbReference type="ARBA" id="ARBA00005104"/>
    </source>
</evidence>
<gene>
    <name evidence="5" type="ORF">ACFO5K_10840</name>
</gene>
<keyword evidence="3" id="KW-0560">Oxidoreductase</keyword>
<dbReference type="NCBIfam" id="NF010664">
    <property type="entry name" value="PRK14059.1-2"/>
    <property type="match status" value="1"/>
</dbReference>
<comment type="pathway">
    <text evidence="1">Cofactor biosynthesis; riboflavin biosynthesis.</text>
</comment>